<gene>
    <name evidence="2" type="ORF">H3V53_39420</name>
</gene>
<evidence type="ECO:0000313" key="3">
    <source>
        <dbReference type="Proteomes" id="UP001386437"/>
    </source>
</evidence>
<dbReference type="Proteomes" id="UP001386437">
    <property type="component" value="Unassembled WGS sequence"/>
</dbReference>
<dbReference type="PROSITE" id="PS51186">
    <property type="entry name" value="GNAT"/>
    <property type="match status" value="1"/>
</dbReference>
<reference evidence="2 3" key="1">
    <citation type="journal article" date="2022" name="Arch. Microbiol.">
        <title>Paraburkholderia bengalensis sp. nov. isolated from roots of Oryza sativa, IR64.</title>
        <authorList>
            <person name="Nag P."/>
            <person name="Mondal N."/>
            <person name="Sarkar J."/>
            <person name="Das S."/>
        </authorList>
    </citation>
    <scope>NUCLEOTIDE SEQUENCE [LARGE SCALE GENOMIC DNA]</scope>
    <source>
        <strain evidence="2 3">IR64_4_BI</strain>
    </source>
</reference>
<dbReference type="InterPro" id="IPR016181">
    <property type="entry name" value="Acyl_CoA_acyltransferase"/>
</dbReference>
<dbReference type="EMBL" id="JACFYJ010000143">
    <property type="protein sequence ID" value="MEI6002942.1"/>
    <property type="molecule type" value="Genomic_DNA"/>
</dbReference>
<dbReference type="Gene3D" id="3.40.630.30">
    <property type="match status" value="1"/>
</dbReference>
<accession>A0ABU8J4N9</accession>
<dbReference type="InterPro" id="IPR000182">
    <property type="entry name" value="GNAT_dom"/>
</dbReference>
<evidence type="ECO:0000259" key="1">
    <source>
        <dbReference type="PROSITE" id="PS51186"/>
    </source>
</evidence>
<dbReference type="SUPFAM" id="SSF55729">
    <property type="entry name" value="Acyl-CoA N-acyltransferases (Nat)"/>
    <property type="match status" value="1"/>
</dbReference>
<proteinExistence type="predicted"/>
<organism evidence="2 3">
    <name type="scientific">Paraburkholderia bengalensis</name>
    <dbReference type="NCBI Taxonomy" id="2747562"/>
    <lineage>
        <taxon>Bacteria</taxon>
        <taxon>Pseudomonadati</taxon>
        <taxon>Pseudomonadota</taxon>
        <taxon>Betaproteobacteria</taxon>
        <taxon>Burkholderiales</taxon>
        <taxon>Burkholderiaceae</taxon>
        <taxon>Paraburkholderia</taxon>
    </lineage>
</organism>
<protein>
    <submittedName>
        <fullName evidence="2">GNAT family N-acetyltransferase</fullName>
    </submittedName>
</protein>
<evidence type="ECO:0000313" key="2">
    <source>
        <dbReference type="EMBL" id="MEI6002942.1"/>
    </source>
</evidence>
<feature type="domain" description="N-acetyltransferase" evidence="1">
    <location>
        <begin position="10"/>
        <end position="158"/>
    </location>
</feature>
<dbReference type="Pfam" id="PF13302">
    <property type="entry name" value="Acetyltransf_3"/>
    <property type="match status" value="1"/>
</dbReference>
<name>A0ABU8J4N9_9BURK</name>
<sequence length="158" mass="17556">MTSSPTPITFICRPANESDCEAVFEWENDVATRAMSANTALFSFQSHVAWFCASLQNPDRFLYVALHEGVRGGLVRFDRRDRGLAEASLILNPALRGKGFGATILRGGLESFLHDHADIQSLIATIRTTNTASMKCFVACGFVLESGDDEYNRYRRDI</sequence>
<comment type="caution">
    <text evidence="2">The sequence shown here is derived from an EMBL/GenBank/DDBJ whole genome shotgun (WGS) entry which is preliminary data.</text>
</comment>
<dbReference type="RefSeq" id="WP_336602520.1">
    <property type="nucleotide sequence ID" value="NZ_JACFYJ010000143.1"/>
</dbReference>
<keyword evidence="3" id="KW-1185">Reference proteome</keyword>